<protein>
    <recommendedName>
        <fullName evidence="1">Glycosyl transferase family 1 domain-containing protein</fullName>
    </recommendedName>
</protein>
<reference evidence="2" key="1">
    <citation type="journal article" date="2021" name="Front. Microbiol.">
        <title>Comprehensive Comparative Genomics and Phenotyping of Methylobacterium Species.</title>
        <authorList>
            <person name="Alessa O."/>
            <person name="Ogura Y."/>
            <person name="Fujitani Y."/>
            <person name="Takami H."/>
            <person name="Hayashi T."/>
            <person name="Sahin N."/>
            <person name="Tani A."/>
        </authorList>
    </citation>
    <scope>NUCLEOTIDE SEQUENCE</scope>
    <source>
        <strain evidence="2">NBRC 15686</strain>
    </source>
</reference>
<sequence length="850" mass="95896">MLLKHARKKMKIFRRALVQKQTVHQTIEGVIDIVDDERVVGWAYDTAAPERALLIKILIDGLDDPIIALANVDRQDLRNAGKGNGQHGFDVSIKGLASIGSQIRIYTLEHGRELHGSPVRINLAELAARSPVASNCLRMEAYKAQKLLNPTSSVKEESRANITNITYRTRSQPDVLFETESPDIDPEGLITRYVNFEHHRFKQDQHFSLTGNLGERLQILHWYLAGYGPHRALPLPLSKQQIEFLNSPIPIIGLRCEVSIAAYSFILNEPSKSYDLRNEAALQEATFWWCVERSPLVAPNGDLITDQQVSLLTKSDGRDTYQTYPINYFLRRLWELDPSLTTLDLKSAVSRAVLTAVVMLRCAERPYYARFLPRSSVSALLAPHTRQTDKDFSNDFLQLISQTLKDFMEYDTTGRADPKQSAKKLIEQLNAHLNRNGYAFSRATRSKTSEMNAGLCFKPDPSIIVEATSGLEVGVAVIGPTRATSGLGQATRLSIDVLGKAGQDISILDFGLDNPAPVGFTSSVRTRKLTTPKQINLLHLNAESIPLAFAYLDSNVYRHSYNIGYFFWELDQLPRCHSLALRMLDEIWVSSEYNREIYAKFAEVPVINVGMAVEALPEFSSTTRDRFGLDEQTFYFLATFDSFSFVERKNPLGVLAAFQHAFPAAGSERVGLILKTQNRTRVDDPHQVRVWQAIDDIVRRDPRIRIIDETFSYNDLLAFKKLCNAYVSLHRSEGWGFGLIEAMQLGIPVIATAYSGNLEFCRTETAWLVDYELVTPNQNEYIFVERGSRWAHPSIESAASTMRLVFSSPIEVSQRCDEARRVVHEEFGLVAIANRYQARLDVIKNIISGQ</sequence>
<organism evidence="2 3">
    <name type="scientific">Methylorubrum aminovorans</name>
    <dbReference type="NCBI Taxonomy" id="269069"/>
    <lineage>
        <taxon>Bacteria</taxon>
        <taxon>Pseudomonadati</taxon>
        <taxon>Pseudomonadota</taxon>
        <taxon>Alphaproteobacteria</taxon>
        <taxon>Hyphomicrobiales</taxon>
        <taxon>Methylobacteriaceae</taxon>
        <taxon>Methylorubrum</taxon>
    </lineage>
</organism>
<proteinExistence type="predicted"/>
<evidence type="ECO:0000259" key="1">
    <source>
        <dbReference type="Pfam" id="PF00534"/>
    </source>
</evidence>
<evidence type="ECO:0000313" key="3">
    <source>
        <dbReference type="Proteomes" id="UP001055039"/>
    </source>
</evidence>
<dbReference type="Pfam" id="PF00534">
    <property type="entry name" value="Glycos_transf_1"/>
    <property type="match status" value="1"/>
</dbReference>
<dbReference type="RefSeq" id="WP_238228965.1">
    <property type="nucleotide sequence ID" value="NZ_BAAADH010000009.1"/>
</dbReference>
<dbReference type="InterPro" id="IPR001296">
    <property type="entry name" value="Glyco_trans_1"/>
</dbReference>
<dbReference type="EMBL" id="BPRC01000044">
    <property type="protein sequence ID" value="GJE68125.1"/>
    <property type="molecule type" value="Genomic_DNA"/>
</dbReference>
<name>A0ABQ4ULF9_9HYPH</name>
<dbReference type="Proteomes" id="UP001055039">
    <property type="component" value="Unassembled WGS sequence"/>
</dbReference>
<feature type="domain" description="Glycosyl transferase family 1" evidence="1">
    <location>
        <begin position="712"/>
        <end position="769"/>
    </location>
</feature>
<accession>A0ABQ4ULF9</accession>
<evidence type="ECO:0000313" key="2">
    <source>
        <dbReference type="EMBL" id="GJE68125.1"/>
    </source>
</evidence>
<dbReference type="PANTHER" id="PTHR46656:SF3">
    <property type="entry name" value="PUTATIVE-RELATED"/>
    <property type="match status" value="1"/>
</dbReference>
<reference evidence="2" key="2">
    <citation type="submission" date="2021-08" db="EMBL/GenBank/DDBJ databases">
        <authorList>
            <person name="Tani A."/>
            <person name="Ola A."/>
            <person name="Ogura Y."/>
            <person name="Katsura K."/>
            <person name="Hayashi T."/>
        </authorList>
    </citation>
    <scope>NUCLEOTIDE SEQUENCE</scope>
    <source>
        <strain evidence="2">NBRC 15686</strain>
    </source>
</reference>
<dbReference type="PANTHER" id="PTHR46656">
    <property type="entry name" value="PUTATIVE-RELATED"/>
    <property type="match status" value="1"/>
</dbReference>
<dbReference type="SUPFAM" id="SSF53756">
    <property type="entry name" value="UDP-Glycosyltransferase/glycogen phosphorylase"/>
    <property type="match status" value="1"/>
</dbReference>
<comment type="caution">
    <text evidence="2">The sequence shown here is derived from an EMBL/GenBank/DDBJ whole genome shotgun (WGS) entry which is preliminary data.</text>
</comment>
<dbReference type="Gene3D" id="3.40.50.2000">
    <property type="entry name" value="Glycogen Phosphorylase B"/>
    <property type="match status" value="1"/>
</dbReference>
<keyword evidence="3" id="KW-1185">Reference proteome</keyword>
<gene>
    <name evidence="2" type="ORF">LNAOJCKE_5361</name>
</gene>